<reference evidence="14" key="1">
    <citation type="submission" date="2022-06" db="EMBL/GenBank/DDBJ databases">
        <authorList>
            <person name="Berger JAMES D."/>
            <person name="Berger JAMES D."/>
        </authorList>
    </citation>
    <scope>NUCLEOTIDE SEQUENCE [LARGE SCALE GENOMIC DNA]</scope>
</reference>
<sequence length="363" mass="41696">MAMVYELIERNKHFTSIGMCFGHKCTKVFLSIAIIFILTFIIITISNLSNLHTPCKYIPLTKFNYTLEVLQKVNLMNTKDKQTCQTICKQLKIPQNRRKASQKTNIISHHLIGGSWMFKDNRKSVNSGDLCNSYPKSGVAILFVCNNRWKQLNKVLPNLISILQKQHLCYRIFVIEQEETQLINKAMLMNIGFIEAMKLFHFNCIIFHDTDLNPLNDRIPYGCDEQTALTPVHLGVALDTRNFTLLYDTLIGGVLKISIEHFLTVNGYSNSYWGWGQEDDDMEIRLKTAGIQCIHADESIARYQVIPHSRQSQSMVSEHVKLLKTAVCRMPYDGLTSLNYHIRSIKYKAYFTHILVSIGSYTG</sequence>
<dbReference type="WBParaSite" id="TREG1_106320.1">
    <property type="protein sequence ID" value="TREG1_106320.1"/>
    <property type="gene ID" value="TREG1_106320"/>
</dbReference>
<evidence type="ECO:0000259" key="13">
    <source>
        <dbReference type="Pfam" id="PF13733"/>
    </source>
</evidence>
<evidence type="ECO:0000256" key="9">
    <source>
        <dbReference type="ARBA" id="ARBA00023136"/>
    </source>
</evidence>
<evidence type="ECO:0000256" key="8">
    <source>
        <dbReference type="ARBA" id="ARBA00022989"/>
    </source>
</evidence>
<evidence type="ECO:0000256" key="4">
    <source>
        <dbReference type="ARBA" id="ARBA00022676"/>
    </source>
</evidence>
<dbReference type="PANTHER" id="PTHR19300">
    <property type="entry name" value="BETA-1,4-GALACTOSYLTRANSFERASE"/>
    <property type="match status" value="1"/>
</dbReference>
<dbReference type="EC" id="2.4.1.-" evidence="11"/>
<dbReference type="InterPro" id="IPR029044">
    <property type="entry name" value="Nucleotide-diphossugar_trans"/>
</dbReference>
<dbReference type="GO" id="GO:0033842">
    <property type="term" value="F:N-acetyl-beta-glucosaminyl-derivative 4-beta-N-acetylgalactosaminyltransferase activity"/>
    <property type="evidence" value="ECO:0007669"/>
    <property type="project" value="TreeGrafter"/>
</dbReference>
<feature type="transmembrane region" description="Helical" evidence="11">
    <location>
        <begin position="28"/>
        <end position="48"/>
    </location>
</feature>
<keyword evidence="9 11" id="KW-0472">Membrane</keyword>
<evidence type="ECO:0000256" key="11">
    <source>
        <dbReference type="RuleBase" id="RU368121"/>
    </source>
</evidence>
<reference evidence="15" key="2">
    <citation type="submission" date="2023-11" db="UniProtKB">
        <authorList>
            <consortium name="WormBaseParasite"/>
        </authorList>
    </citation>
    <scope>IDENTIFICATION</scope>
</reference>
<evidence type="ECO:0000313" key="15">
    <source>
        <dbReference type="WBParaSite" id="TREG1_106320.1"/>
    </source>
</evidence>
<dbReference type="GO" id="GO:0005794">
    <property type="term" value="C:Golgi apparatus"/>
    <property type="evidence" value="ECO:0007669"/>
    <property type="project" value="TreeGrafter"/>
</dbReference>
<evidence type="ECO:0000259" key="12">
    <source>
        <dbReference type="Pfam" id="PF02709"/>
    </source>
</evidence>
<feature type="domain" description="Galactosyltransferase N-terminal" evidence="13">
    <location>
        <begin position="134"/>
        <end position="224"/>
    </location>
</feature>
<dbReference type="GO" id="GO:0005975">
    <property type="term" value="P:carbohydrate metabolic process"/>
    <property type="evidence" value="ECO:0007669"/>
    <property type="project" value="InterPro"/>
</dbReference>
<keyword evidence="14" id="KW-1185">Reference proteome</keyword>
<comment type="similarity">
    <text evidence="3 11">Belongs to the glycosyltransferase 7 family.</text>
</comment>
<feature type="domain" description="Galactosyltransferase C-terminal" evidence="12">
    <location>
        <begin position="233"/>
        <end position="308"/>
    </location>
</feature>
<evidence type="ECO:0000256" key="1">
    <source>
        <dbReference type="ARBA" id="ARBA00004606"/>
    </source>
</evidence>
<keyword evidence="10 11" id="KW-0325">Glycoprotein</keyword>
<protein>
    <recommendedName>
        <fullName evidence="11">Beta-1,4-galactosyltransferase</fullName>
        <ecNumber evidence="11">2.4.1.-</ecNumber>
    </recommendedName>
</protein>
<proteinExistence type="inferred from homology"/>
<dbReference type="PANTHER" id="PTHR19300:SF57">
    <property type="entry name" value="BETA-1,4-N-ACETYLGALACTOSAMINYLTRANSFERASE"/>
    <property type="match status" value="1"/>
</dbReference>
<keyword evidence="8 11" id="KW-1133">Transmembrane helix</keyword>
<dbReference type="SUPFAM" id="SSF53448">
    <property type="entry name" value="Nucleotide-diphospho-sugar transferases"/>
    <property type="match status" value="1"/>
</dbReference>
<accession>A0AA85IT47</accession>
<dbReference type="Pfam" id="PF02709">
    <property type="entry name" value="Glyco_transf_7C"/>
    <property type="match status" value="1"/>
</dbReference>
<comment type="function">
    <text evidence="11">Catalyses the transfer of galactose onto proteins or lipids.</text>
</comment>
<evidence type="ECO:0000256" key="2">
    <source>
        <dbReference type="ARBA" id="ARBA00004922"/>
    </source>
</evidence>
<evidence type="ECO:0000256" key="7">
    <source>
        <dbReference type="ARBA" id="ARBA00022968"/>
    </source>
</evidence>
<evidence type="ECO:0000256" key="5">
    <source>
        <dbReference type="ARBA" id="ARBA00022679"/>
    </source>
</evidence>
<dbReference type="Proteomes" id="UP000050795">
    <property type="component" value="Unassembled WGS sequence"/>
</dbReference>
<dbReference type="InterPro" id="IPR027995">
    <property type="entry name" value="Galactosyl_T_N"/>
</dbReference>
<dbReference type="Pfam" id="PF13733">
    <property type="entry name" value="Glyco_transf_7N"/>
    <property type="match status" value="1"/>
</dbReference>
<evidence type="ECO:0000256" key="10">
    <source>
        <dbReference type="ARBA" id="ARBA00023180"/>
    </source>
</evidence>
<evidence type="ECO:0000313" key="14">
    <source>
        <dbReference type="Proteomes" id="UP000050795"/>
    </source>
</evidence>
<dbReference type="GO" id="GO:0016020">
    <property type="term" value="C:membrane"/>
    <property type="evidence" value="ECO:0007669"/>
    <property type="project" value="UniProtKB-SubCell"/>
</dbReference>
<keyword evidence="6 11" id="KW-0812">Transmembrane</keyword>
<keyword evidence="4 11" id="KW-0328">Glycosyltransferase</keyword>
<dbReference type="GO" id="GO:0008378">
    <property type="term" value="F:galactosyltransferase activity"/>
    <property type="evidence" value="ECO:0007669"/>
    <property type="project" value="TreeGrafter"/>
</dbReference>
<dbReference type="InterPro" id="IPR003859">
    <property type="entry name" value="Galactosyl_T"/>
</dbReference>
<dbReference type="PRINTS" id="PR02050">
    <property type="entry name" value="B14GALTRFASE"/>
</dbReference>
<dbReference type="InterPro" id="IPR027791">
    <property type="entry name" value="Galactosyl_T_C"/>
</dbReference>
<evidence type="ECO:0000256" key="3">
    <source>
        <dbReference type="ARBA" id="ARBA00005735"/>
    </source>
</evidence>
<keyword evidence="7 11" id="KW-0735">Signal-anchor</keyword>
<comment type="subcellular location">
    <subcellularLocation>
        <location evidence="1">Membrane</location>
        <topology evidence="1">Single-pass type II membrane protein</topology>
    </subcellularLocation>
</comment>
<comment type="pathway">
    <text evidence="2 11">Protein modification; protein glycosylation.</text>
</comment>
<keyword evidence="5 11" id="KW-0808">Transferase</keyword>
<evidence type="ECO:0000256" key="6">
    <source>
        <dbReference type="ARBA" id="ARBA00022692"/>
    </source>
</evidence>
<dbReference type="GO" id="GO:0006688">
    <property type="term" value="P:glycosphingolipid biosynthetic process"/>
    <property type="evidence" value="ECO:0007669"/>
    <property type="project" value="TreeGrafter"/>
</dbReference>
<dbReference type="Gene3D" id="3.90.550.10">
    <property type="entry name" value="Spore Coat Polysaccharide Biosynthesis Protein SpsA, Chain A"/>
    <property type="match status" value="1"/>
</dbReference>
<dbReference type="AlphaFoldDB" id="A0AA85IT47"/>
<name>A0AA85IT47_TRIRE</name>
<organism evidence="14 15">
    <name type="scientific">Trichobilharzia regenti</name>
    <name type="common">Nasal bird schistosome</name>
    <dbReference type="NCBI Taxonomy" id="157069"/>
    <lineage>
        <taxon>Eukaryota</taxon>
        <taxon>Metazoa</taxon>
        <taxon>Spiralia</taxon>
        <taxon>Lophotrochozoa</taxon>
        <taxon>Platyhelminthes</taxon>
        <taxon>Trematoda</taxon>
        <taxon>Digenea</taxon>
        <taxon>Strigeidida</taxon>
        <taxon>Schistosomatoidea</taxon>
        <taxon>Schistosomatidae</taxon>
        <taxon>Trichobilharzia</taxon>
    </lineage>
</organism>